<dbReference type="InterPro" id="IPR042092">
    <property type="entry name" value="PsdUridine_s_RsuA/RluB/E/F_cat"/>
</dbReference>
<name>A0A364NR12_9GAMM</name>
<comment type="catalytic activity">
    <reaction evidence="3">
        <text>uridine(2604) in 23S rRNA = pseudouridine(2604) in 23S rRNA</text>
        <dbReference type="Rhea" id="RHEA:38875"/>
        <dbReference type="Rhea" id="RHEA-COMP:10093"/>
        <dbReference type="Rhea" id="RHEA-COMP:10094"/>
        <dbReference type="ChEBI" id="CHEBI:65314"/>
        <dbReference type="ChEBI" id="CHEBI:65315"/>
        <dbReference type="EC" id="5.4.99.21"/>
    </reaction>
</comment>
<gene>
    <name evidence="13" type="ORF">DN062_00190</name>
</gene>
<proteinExistence type="predicted"/>
<evidence type="ECO:0000256" key="2">
    <source>
        <dbReference type="ARBA" id="ARBA00036390"/>
    </source>
</evidence>
<evidence type="ECO:0000313" key="13">
    <source>
        <dbReference type="EMBL" id="RAU19548.1"/>
    </source>
</evidence>
<dbReference type="Pfam" id="PF01479">
    <property type="entry name" value="S4"/>
    <property type="match status" value="1"/>
</dbReference>
<dbReference type="InterPro" id="IPR000748">
    <property type="entry name" value="PsdUridine_synth_RsuA/RluB/E/F"/>
</dbReference>
<dbReference type="InterPro" id="IPR002942">
    <property type="entry name" value="S4_RNA-bd"/>
</dbReference>
<reference evidence="13 14" key="1">
    <citation type="submission" date="2018-06" db="EMBL/GenBank/DDBJ databases">
        <title>Nitrincola tibetense sp. nov., isolated from Lake XuguoCo on Tibetan Plateau.</title>
        <authorList>
            <person name="Xing P."/>
        </authorList>
    </citation>
    <scope>NUCLEOTIDE SEQUENCE [LARGE SCALE GENOMIC DNA]</scope>
    <source>
        <strain evidence="14">xg18</strain>
    </source>
</reference>
<dbReference type="Gene3D" id="3.10.290.10">
    <property type="entry name" value="RNA-binding S4 domain"/>
    <property type="match status" value="1"/>
</dbReference>
<evidence type="ECO:0000313" key="14">
    <source>
        <dbReference type="Proteomes" id="UP000250744"/>
    </source>
</evidence>
<evidence type="ECO:0000256" key="4">
    <source>
        <dbReference type="ARBA" id="ARBA00038922"/>
    </source>
</evidence>
<evidence type="ECO:0000256" key="10">
    <source>
        <dbReference type="ARBA" id="ARBA00043147"/>
    </source>
</evidence>
<dbReference type="Gene3D" id="3.30.70.580">
    <property type="entry name" value="Pseudouridine synthase I, catalytic domain, N-terminal subdomain"/>
    <property type="match status" value="1"/>
</dbReference>
<dbReference type="OrthoDB" id="9807213at2"/>
<dbReference type="CDD" id="cd00165">
    <property type="entry name" value="S4"/>
    <property type="match status" value="1"/>
</dbReference>
<accession>A0A364NR12</accession>
<dbReference type="EMBL" id="QKRX01000001">
    <property type="protein sequence ID" value="RAU19548.1"/>
    <property type="molecule type" value="Genomic_DNA"/>
</dbReference>
<evidence type="ECO:0000256" key="11">
    <source>
        <dbReference type="PROSITE-ProRule" id="PRU00182"/>
    </source>
</evidence>
<comment type="catalytic activity">
    <reaction evidence="2">
        <text>uridine(35) in tRNA(Tyr) = pseudouridine(35) in tRNA(Tyr)</text>
        <dbReference type="Rhea" id="RHEA:60556"/>
        <dbReference type="Rhea" id="RHEA-COMP:15607"/>
        <dbReference type="Rhea" id="RHEA-COMP:15608"/>
        <dbReference type="ChEBI" id="CHEBI:65314"/>
        <dbReference type="ChEBI" id="CHEBI:65315"/>
    </reaction>
</comment>
<evidence type="ECO:0000256" key="7">
    <source>
        <dbReference type="ARBA" id="ARBA00041697"/>
    </source>
</evidence>
<evidence type="ECO:0000256" key="8">
    <source>
        <dbReference type="ARBA" id="ARBA00042843"/>
    </source>
</evidence>
<keyword evidence="11" id="KW-0694">RNA-binding</keyword>
<dbReference type="InterPro" id="IPR020103">
    <property type="entry name" value="PsdUridine_synth_cat_dom_sf"/>
</dbReference>
<feature type="domain" description="RNA-binding S4" evidence="12">
    <location>
        <begin position="1"/>
        <end position="59"/>
    </location>
</feature>
<dbReference type="SUPFAM" id="SSF55174">
    <property type="entry name" value="Alpha-L RNA-binding motif"/>
    <property type="match status" value="1"/>
</dbReference>
<dbReference type="SMART" id="SM00363">
    <property type="entry name" value="S4"/>
    <property type="match status" value="1"/>
</dbReference>
<dbReference type="GO" id="GO:0160138">
    <property type="term" value="F:23S rRNA pseudouridine(2604) synthase activity"/>
    <property type="evidence" value="ECO:0007669"/>
    <property type="project" value="UniProtKB-EC"/>
</dbReference>
<dbReference type="InterPro" id="IPR020094">
    <property type="entry name" value="TruA/RsuA/RluB/E/F_N"/>
</dbReference>
<dbReference type="PROSITE" id="PS50889">
    <property type="entry name" value="S4"/>
    <property type="match status" value="1"/>
</dbReference>
<evidence type="ECO:0000256" key="6">
    <source>
        <dbReference type="ARBA" id="ARBA00041420"/>
    </source>
</evidence>
<dbReference type="InterPro" id="IPR050343">
    <property type="entry name" value="RsuA_PseudoU_synthase"/>
</dbReference>
<evidence type="ECO:0000256" key="3">
    <source>
        <dbReference type="ARBA" id="ARBA00036535"/>
    </source>
</evidence>
<evidence type="ECO:0000256" key="9">
    <source>
        <dbReference type="ARBA" id="ARBA00042890"/>
    </source>
</evidence>
<protein>
    <recommendedName>
        <fullName evidence="5">Dual-specificity RNA pseudouridine synthase RluF</fullName>
        <ecNumber evidence="4">5.4.99.21</ecNumber>
    </recommendedName>
    <alternativeName>
        <fullName evidence="7">23S rRNA pseudouridine(2604) synthase</fullName>
    </alternativeName>
    <alternativeName>
        <fullName evidence="9">Ribosomal large subunit pseudouridine synthase F</fullName>
    </alternativeName>
    <alternativeName>
        <fullName evidence="8">rRNA pseudouridylate synthase F</fullName>
    </alternativeName>
    <alternativeName>
        <fullName evidence="10">rRNA-uridine isomerase F</fullName>
    </alternativeName>
    <alternativeName>
        <fullName evidence="6">tRNA(Tyr) pseudouridine(35) synthase</fullName>
    </alternativeName>
</protein>
<dbReference type="SUPFAM" id="SSF55120">
    <property type="entry name" value="Pseudouridine synthase"/>
    <property type="match status" value="1"/>
</dbReference>
<sequence>MRLTQYLSQAGVCSRKAASRLIAEGRVQLNQKTATPHTPFRGDESVTVDGQRVLLSEQHLYVLYNKPVGIDCNCRADDPASIIHHLTLPRRLFPVGRIDKDSRGLMLLTNDGRLCHRLLSPQYEHPKQYEVQARPHFQNSALNPEFKKKMEQGVVLDGQLTQPCQVTLLSHDRFKICLTQGLNRQIRRMCRALGYHVVDLQRTHILQLSLDELAEGEWRHLTRSEIDAIKAQIFQ</sequence>
<keyword evidence="1" id="KW-0413">Isomerase</keyword>
<organism evidence="13 14">
    <name type="scientific">Nitrincola tibetensis</name>
    <dbReference type="NCBI Taxonomy" id="2219697"/>
    <lineage>
        <taxon>Bacteria</taxon>
        <taxon>Pseudomonadati</taxon>
        <taxon>Pseudomonadota</taxon>
        <taxon>Gammaproteobacteria</taxon>
        <taxon>Oceanospirillales</taxon>
        <taxon>Oceanospirillaceae</taxon>
        <taxon>Nitrincola</taxon>
    </lineage>
</organism>
<dbReference type="Proteomes" id="UP000250744">
    <property type="component" value="Unassembled WGS sequence"/>
</dbReference>
<dbReference type="Pfam" id="PF00849">
    <property type="entry name" value="PseudoU_synth_2"/>
    <property type="match status" value="1"/>
</dbReference>
<evidence type="ECO:0000256" key="5">
    <source>
        <dbReference type="ARBA" id="ARBA00039989"/>
    </source>
</evidence>
<dbReference type="Gene3D" id="3.30.70.1560">
    <property type="entry name" value="Alpha-L RNA-binding motif"/>
    <property type="match status" value="1"/>
</dbReference>
<keyword evidence="14" id="KW-1185">Reference proteome</keyword>
<dbReference type="PANTHER" id="PTHR47683">
    <property type="entry name" value="PSEUDOURIDINE SYNTHASE FAMILY PROTEIN-RELATED"/>
    <property type="match status" value="1"/>
</dbReference>
<dbReference type="InterPro" id="IPR036986">
    <property type="entry name" value="S4_RNA-bd_sf"/>
</dbReference>
<dbReference type="RefSeq" id="WP_112156543.1">
    <property type="nucleotide sequence ID" value="NZ_QKRX01000001.1"/>
</dbReference>
<dbReference type="EC" id="5.4.99.21" evidence="4"/>
<dbReference type="NCBIfam" id="TIGR00093">
    <property type="entry name" value="pseudouridine synthase"/>
    <property type="match status" value="1"/>
</dbReference>
<dbReference type="GO" id="GO:0000455">
    <property type="term" value="P:enzyme-directed rRNA pseudouridine synthesis"/>
    <property type="evidence" value="ECO:0007669"/>
    <property type="project" value="UniProtKB-ARBA"/>
</dbReference>
<evidence type="ECO:0000259" key="12">
    <source>
        <dbReference type="SMART" id="SM00363"/>
    </source>
</evidence>
<dbReference type="AlphaFoldDB" id="A0A364NR12"/>
<dbReference type="PANTHER" id="PTHR47683:SF2">
    <property type="entry name" value="RNA-BINDING S4 DOMAIN-CONTAINING PROTEIN"/>
    <property type="match status" value="1"/>
</dbReference>
<dbReference type="GO" id="GO:0003723">
    <property type="term" value="F:RNA binding"/>
    <property type="evidence" value="ECO:0007669"/>
    <property type="project" value="UniProtKB-KW"/>
</dbReference>
<comment type="caution">
    <text evidence="13">The sequence shown here is derived from an EMBL/GenBank/DDBJ whole genome shotgun (WGS) entry which is preliminary data.</text>
</comment>
<evidence type="ECO:0000256" key="1">
    <source>
        <dbReference type="ARBA" id="ARBA00023235"/>
    </source>
</evidence>
<dbReference type="InterPro" id="IPR006145">
    <property type="entry name" value="PsdUridine_synth_RsuA/RluA"/>
</dbReference>